<dbReference type="Proteomes" id="UP001165064">
    <property type="component" value="Unassembled WGS sequence"/>
</dbReference>
<organism evidence="1 2">
    <name type="scientific">Ambrosiozyma monospora</name>
    <name type="common">Yeast</name>
    <name type="synonym">Endomycopsis monosporus</name>
    <dbReference type="NCBI Taxonomy" id="43982"/>
    <lineage>
        <taxon>Eukaryota</taxon>
        <taxon>Fungi</taxon>
        <taxon>Dikarya</taxon>
        <taxon>Ascomycota</taxon>
        <taxon>Saccharomycotina</taxon>
        <taxon>Pichiomycetes</taxon>
        <taxon>Pichiales</taxon>
        <taxon>Pichiaceae</taxon>
        <taxon>Ambrosiozyma</taxon>
    </lineage>
</organism>
<proteinExistence type="predicted"/>
<comment type="caution">
    <text evidence="1">The sequence shown here is derived from an EMBL/GenBank/DDBJ whole genome shotgun (WGS) entry which is preliminary data.</text>
</comment>
<reference evidence="1" key="1">
    <citation type="submission" date="2023-04" db="EMBL/GenBank/DDBJ databases">
        <title>Ambrosiozyma monospora NBRC 10751.</title>
        <authorList>
            <person name="Ichikawa N."/>
            <person name="Sato H."/>
            <person name="Tonouchi N."/>
        </authorList>
    </citation>
    <scope>NUCLEOTIDE SEQUENCE</scope>
    <source>
        <strain evidence="1">NBRC 10751</strain>
    </source>
</reference>
<sequence>MKLLINSRVVDSQKLNNAKRLAPNKVELALNLVNYGDDVEKAIKYVFGNRLICDDPETAKKVTFAPEVRVGSITLEGDFYDPEGRLSGGSRRATSNIFGFIKYRQLKEKVDEVKTKIDENSNKLKTLAQLSEKTRQDQVDSQKVKYQIEALEKKLNDGDSASFIKRNDAITAEIEHLQISIKESDSKIESYKQEISSIENDIKEFNSDGAKKLRELKAEIKQAQSRIKQKDVQLKRKHEAFTNFKVQVEEYQNDKETLLEEISQAEQSQGVLEEEVKASSAEINELTLKVATIKEQLELERARLVGMNQELNEMNDILNLKKAALTEAENAKTNQAEELKEAKHHLHQCTSSLKRIMNDHEFVKDERLLNAQLQEYPLVDLDQTRSSIAMLEQRKDELSKKGGDNAGIRTEIDAHIRKETELKNKIKMINKDKEKIEETIQKLEGFKNKDILDTYKKVSKDFGEIFAGLLPQAYCRLDPADPNDITKGLEVKVQLGNVWKESLVELSGGQRSLVAIALIMSLLQFKPAPVYILDEVDAALDLSHTQNIGHLIKTRFKTAQFIVVSLKEGMFTNANRLFKVRFQEGTSVVTSSTNNSN</sequence>
<name>A0ACB5SZS5_AMBMO</name>
<evidence type="ECO:0000313" key="1">
    <source>
        <dbReference type="EMBL" id="GME77408.1"/>
    </source>
</evidence>
<dbReference type="EMBL" id="BSXS01001840">
    <property type="protein sequence ID" value="GME77408.1"/>
    <property type="molecule type" value="Genomic_DNA"/>
</dbReference>
<accession>A0ACB5SZS5</accession>
<gene>
    <name evidence="1" type="ORF">Amon02_000302300</name>
</gene>
<keyword evidence="2" id="KW-1185">Reference proteome</keyword>
<evidence type="ECO:0000313" key="2">
    <source>
        <dbReference type="Proteomes" id="UP001165064"/>
    </source>
</evidence>
<protein>
    <submittedName>
        <fullName evidence="1">Unnamed protein product</fullName>
    </submittedName>
</protein>